<dbReference type="RefSeq" id="XP_062755350.1">
    <property type="nucleotide sequence ID" value="XM_062900077.1"/>
</dbReference>
<feature type="domain" description="Enoyl reductase (ER)" evidence="8">
    <location>
        <begin position="18"/>
        <end position="374"/>
    </location>
</feature>
<evidence type="ECO:0000256" key="4">
    <source>
        <dbReference type="ARBA" id="ARBA00022833"/>
    </source>
</evidence>
<dbReference type="InterPro" id="IPR002328">
    <property type="entry name" value="ADH_Zn_CS"/>
</dbReference>
<evidence type="ECO:0000313" key="9">
    <source>
        <dbReference type="EMBL" id="KAK4072873.1"/>
    </source>
</evidence>
<dbReference type="Proteomes" id="UP001273209">
    <property type="component" value="Unassembled WGS sequence"/>
</dbReference>
<dbReference type="InterPro" id="IPR020904">
    <property type="entry name" value="Sc_DH/Rdtase_CS"/>
</dbReference>
<keyword evidence="6" id="KW-0560">Oxidoreductase</keyword>
<dbReference type="EMBL" id="JAWRVG010000020">
    <property type="protein sequence ID" value="KAK4072873.1"/>
    <property type="molecule type" value="Genomic_DNA"/>
</dbReference>
<protein>
    <recommendedName>
        <fullName evidence="8">Enoyl reductase (ER) domain-containing protein</fullName>
    </recommendedName>
</protein>
<reference evidence="9" key="1">
    <citation type="submission" date="2023-11" db="EMBL/GenBank/DDBJ databases">
        <title>The genome sequences of three competitors of mushroom-forming fungi.</title>
        <authorList>
            <person name="Beijen E."/>
            <person name="Ohm R.A."/>
        </authorList>
    </citation>
    <scope>NUCLEOTIDE SEQUENCE</scope>
    <source>
        <strain evidence="9">CBS 100526</strain>
    </source>
</reference>
<organism evidence="9 10">
    <name type="scientific">Trichoderma aggressivum f. europaeum</name>
    <dbReference type="NCBI Taxonomy" id="173218"/>
    <lineage>
        <taxon>Eukaryota</taxon>
        <taxon>Fungi</taxon>
        <taxon>Dikarya</taxon>
        <taxon>Ascomycota</taxon>
        <taxon>Pezizomycotina</taxon>
        <taxon>Sordariomycetes</taxon>
        <taxon>Hypocreomycetidae</taxon>
        <taxon>Hypocreales</taxon>
        <taxon>Hypocreaceae</taxon>
        <taxon>Trichoderma</taxon>
    </lineage>
</organism>
<keyword evidence="3 7" id="KW-0479">Metal-binding</keyword>
<evidence type="ECO:0000256" key="3">
    <source>
        <dbReference type="ARBA" id="ARBA00022723"/>
    </source>
</evidence>
<evidence type="ECO:0000256" key="5">
    <source>
        <dbReference type="ARBA" id="ARBA00022857"/>
    </source>
</evidence>
<dbReference type="PRINTS" id="PR00081">
    <property type="entry name" value="GDHRDH"/>
</dbReference>
<dbReference type="PANTHER" id="PTHR43350:SF20">
    <property type="entry name" value="ENOYL REDUCTASE (ER) DOMAIN-CONTAINING PROTEIN"/>
    <property type="match status" value="1"/>
</dbReference>
<comment type="cofactor">
    <cofactor evidence="1 7">
        <name>Zn(2+)</name>
        <dbReference type="ChEBI" id="CHEBI:29105"/>
    </cofactor>
</comment>
<evidence type="ECO:0000259" key="8">
    <source>
        <dbReference type="SMART" id="SM00829"/>
    </source>
</evidence>
<dbReference type="InterPro" id="IPR013154">
    <property type="entry name" value="ADH-like_N"/>
</dbReference>
<dbReference type="AlphaFoldDB" id="A0AAE1IE66"/>
<comment type="similarity">
    <text evidence="2 7">Belongs to the zinc-containing alcohol dehydrogenase family.</text>
</comment>
<dbReference type="InterPro" id="IPR002347">
    <property type="entry name" value="SDR_fam"/>
</dbReference>
<dbReference type="Pfam" id="PF13561">
    <property type="entry name" value="adh_short_C2"/>
    <property type="match status" value="1"/>
</dbReference>
<accession>A0AAE1IE66</accession>
<dbReference type="Pfam" id="PF00107">
    <property type="entry name" value="ADH_zinc_N"/>
    <property type="match status" value="1"/>
</dbReference>
<evidence type="ECO:0000256" key="1">
    <source>
        <dbReference type="ARBA" id="ARBA00001947"/>
    </source>
</evidence>
<keyword evidence="4 7" id="KW-0862">Zinc</keyword>
<dbReference type="InterPro" id="IPR020843">
    <property type="entry name" value="ER"/>
</dbReference>
<dbReference type="FunFam" id="3.40.50.720:FF:000084">
    <property type="entry name" value="Short-chain dehydrogenase reductase"/>
    <property type="match status" value="1"/>
</dbReference>
<evidence type="ECO:0000256" key="7">
    <source>
        <dbReference type="RuleBase" id="RU361277"/>
    </source>
</evidence>
<evidence type="ECO:0000256" key="6">
    <source>
        <dbReference type="ARBA" id="ARBA00023002"/>
    </source>
</evidence>
<dbReference type="SMART" id="SM00829">
    <property type="entry name" value="PKS_ER"/>
    <property type="match status" value="1"/>
</dbReference>
<dbReference type="SUPFAM" id="SSF51735">
    <property type="entry name" value="NAD(P)-binding Rossmann-fold domains"/>
    <property type="match status" value="2"/>
</dbReference>
<dbReference type="GO" id="GO:0008270">
    <property type="term" value="F:zinc ion binding"/>
    <property type="evidence" value="ECO:0007669"/>
    <property type="project" value="InterPro"/>
</dbReference>
<dbReference type="Pfam" id="PF08240">
    <property type="entry name" value="ADH_N"/>
    <property type="match status" value="1"/>
</dbReference>
<dbReference type="PANTHER" id="PTHR43350">
    <property type="entry name" value="NAD-DEPENDENT ALCOHOL DEHYDROGENASE"/>
    <property type="match status" value="1"/>
</dbReference>
<comment type="caution">
    <text evidence="9">The sequence shown here is derived from an EMBL/GenBank/DDBJ whole genome shotgun (WGS) entry which is preliminary data.</text>
</comment>
<dbReference type="CDD" id="cd05233">
    <property type="entry name" value="SDR_c"/>
    <property type="match status" value="1"/>
</dbReference>
<dbReference type="PROSITE" id="PS00059">
    <property type="entry name" value="ADH_ZINC"/>
    <property type="match status" value="1"/>
</dbReference>
<dbReference type="PRINTS" id="PR00080">
    <property type="entry name" value="SDRFAMILY"/>
</dbReference>
<dbReference type="InterPro" id="IPR013149">
    <property type="entry name" value="ADH-like_C"/>
</dbReference>
<gene>
    <name evidence="9" type="ORF">Triagg1_5550</name>
</gene>
<keyword evidence="10" id="KW-1185">Reference proteome</keyword>
<evidence type="ECO:0000313" key="10">
    <source>
        <dbReference type="Proteomes" id="UP001273209"/>
    </source>
</evidence>
<dbReference type="PROSITE" id="PS00061">
    <property type="entry name" value="ADH_SHORT"/>
    <property type="match status" value="1"/>
</dbReference>
<dbReference type="InterPro" id="IPR036291">
    <property type="entry name" value="NAD(P)-bd_dom_sf"/>
</dbReference>
<dbReference type="SUPFAM" id="SSF50129">
    <property type="entry name" value="GroES-like"/>
    <property type="match status" value="1"/>
</dbReference>
<sequence>MEGPSNIRTKAYVVLGKGNPFTLCDVVLDEVQPNEVLVEICYTGICHTDVIVQHGGMPLGGYPAVLGHEGAGVVRWTGSAVKDKSLKPGDSVLLSFHSCRQCRFCLEGRCGTCPHMTETNFVRLARRDAGAKSPISLLDGTKVHGQFFGQSSMSKLAVVTEASVVKVDAKPEELRTLPPLGCGYLTGAGTVFNVVKPRVQDSVAVVGMGAVGIAAMLAAKSLGVRQVIAIDVVEAKLKLASSLGATHIVNSALESNLQAALHTLIPGGPDKIIDTTGLVGVLEASVKALAHGGTLALVGVPAPTTTLQINALDLLLSCKRVIGVIEGAADPHILIPKLLELYRDGKFPVDCLARIYAPEQLDEAIRDLESGLIVKPILSLLADKVSVITGASSGLGQSMALEFAKQGATVVCADQTPGSNDENDMLKLIRDSTSQFGRIDIMVNNAGIAPEASEPRPIWGTSLQTFERTWGVNMRGVFLGCKYAGIQMMSQERNRGDSRAGTIINIGSILGVLGKAGTPAYSATKGAVIAFTRAVAMDYAPHGIHCNSILPGFTRTAMISAMTDNIEIEREMTQRHPLKRLGEPQDIASAAVFLASSMSDGITSLNLSLDGGLHGQLSV</sequence>
<dbReference type="Gene3D" id="3.40.50.720">
    <property type="entry name" value="NAD(P)-binding Rossmann-like Domain"/>
    <property type="match status" value="2"/>
</dbReference>
<dbReference type="InterPro" id="IPR011032">
    <property type="entry name" value="GroES-like_sf"/>
</dbReference>
<name>A0AAE1IE66_9HYPO</name>
<dbReference type="CDD" id="cd08278">
    <property type="entry name" value="benzyl_alcohol_DH"/>
    <property type="match status" value="1"/>
</dbReference>
<evidence type="ECO:0000256" key="2">
    <source>
        <dbReference type="ARBA" id="ARBA00008072"/>
    </source>
</evidence>
<proteinExistence type="inferred from homology"/>
<keyword evidence="5" id="KW-0521">NADP</keyword>
<dbReference type="GeneID" id="87919982"/>
<dbReference type="Gene3D" id="3.90.180.10">
    <property type="entry name" value="Medium-chain alcohol dehydrogenases, catalytic domain"/>
    <property type="match status" value="1"/>
</dbReference>
<dbReference type="GO" id="GO:0016491">
    <property type="term" value="F:oxidoreductase activity"/>
    <property type="evidence" value="ECO:0007669"/>
    <property type="project" value="UniProtKB-KW"/>
</dbReference>